<keyword evidence="17" id="KW-1185">Reference proteome</keyword>
<evidence type="ECO:0000259" key="14">
    <source>
        <dbReference type="PROSITE" id="PS50902"/>
    </source>
</evidence>
<keyword evidence="8" id="KW-0521">NADP</keyword>
<evidence type="ECO:0000256" key="1">
    <source>
        <dbReference type="ARBA" id="ARBA00001917"/>
    </source>
</evidence>
<evidence type="ECO:0000256" key="5">
    <source>
        <dbReference type="ARBA" id="ARBA00022643"/>
    </source>
</evidence>
<evidence type="ECO:0000256" key="4">
    <source>
        <dbReference type="ARBA" id="ARBA00022630"/>
    </source>
</evidence>
<evidence type="ECO:0000256" key="6">
    <source>
        <dbReference type="ARBA" id="ARBA00022691"/>
    </source>
</evidence>
<keyword evidence="4" id="KW-0285">Flavoprotein</keyword>
<dbReference type="SUPFAM" id="SSF52343">
    <property type="entry name" value="Ferredoxin reductase-like, C-terminal NADP-linked domain"/>
    <property type="match status" value="1"/>
</dbReference>
<protein>
    <recommendedName>
        <fullName evidence="12">Methionine synthase reductase</fullName>
        <ecNumber evidence="11">1.16.1.8</ecNumber>
    </recommendedName>
</protein>
<dbReference type="PANTHER" id="PTHR19384">
    <property type="entry name" value="NITRIC OXIDE SYNTHASE-RELATED"/>
    <property type="match status" value="1"/>
</dbReference>
<dbReference type="PROSITE" id="PS50902">
    <property type="entry name" value="FLAVODOXIN_LIKE"/>
    <property type="match status" value="1"/>
</dbReference>
<dbReference type="InterPro" id="IPR008254">
    <property type="entry name" value="Flavodoxin/NO_synth"/>
</dbReference>
<evidence type="ECO:0000256" key="10">
    <source>
        <dbReference type="ARBA" id="ARBA00023167"/>
    </source>
</evidence>
<dbReference type="PRINTS" id="PR00369">
    <property type="entry name" value="FLAVODOXIN"/>
</dbReference>
<keyword evidence="5" id="KW-0288">FMN</keyword>
<evidence type="ECO:0000256" key="11">
    <source>
        <dbReference type="ARBA" id="ARBA00039088"/>
    </source>
</evidence>
<dbReference type="InterPro" id="IPR001094">
    <property type="entry name" value="Flavdoxin-like"/>
</dbReference>
<keyword evidence="7" id="KW-0274">FAD</keyword>
<dbReference type="InterPro" id="IPR003097">
    <property type="entry name" value="CysJ-like_FAD-binding"/>
</dbReference>
<sequence>MASAMYLLKTNPDICLQSIPINPTTLITDTDTITTNTTISSNSSSTTPPIRTTTTTTIGTTPPIKRKHSTRRTQPSDASRAMQLLDNFFFSFTPTNCSLENRLRASWNLAMTVASSTAAAATGINGIASSGKHINSIVIIYASQTGTAEAIAKHIHCEALLRGFVSLCVTANDLHRVPWSENNVLVFVTSTAGDGACPDNALGFWRWIGGSTSSSTTVPVPASALASKPYTILGLGDTNYTNFCMPAKRLDRRLIQLGGRSILAKALADACVGIELTVDPWVERLWTTLERLVTRDAAKAAAFDADQLDSNLCASTVQLQMEDLSLSSSHKKPSSRPRSFVRLARLSLASLALHPLSHTPLATTDSSLPTAATIVGSLDDDPLNDDNSSDSSDSSPFSADCYSPRPMHIINLDLLATSAKLTGLAKTPIQLVQVTPTGTSRPSLPITSLLSITDTNTSIDTDKSSLFGFPAVESVFHANSPFSAKIASVRCISGKRALDKVLEMELDISGADWSYLPGDAFGVLAPNPAELVRGLLERLDLGTGDQMVDVSSKQAPGLLFSCSTTPTYFEILTYFIELHALPKKSFFRLLAGHTSDTEDKRRLLFLASTQGTESYRALRAQQPTLLDILSTFPSCSPPFSSIIDCLGRLQPRFYSLSGCSSPLAPSRIRFAFNVVSYSVLDSLGASSKPVRGLCSSWLDTLTGCTTSTSPVDVSGLDLTIPIFPRASNGFHLPQSVQSCEDPLVFVAAGTGLSPFMGFLQSLAHLKRSSPDTYIERPVWLVHGHRFSGVDGDGLYDAEIQILIRDGVITKYIECLSRGDDSLLPGSGYVQEGLTAHSQDLWELMHNSHACIYLCGSLSVGKGVHDMLVGLVCNRLGVGAAEAVKVLNGKIADNKYIREVWG</sequence>
<evidence type="ECO:0000256" key="13">
    <source>
        <dbReference type="SAM" id="MobiDB-lite"/>
    </source>
</evidence>
<dbReference type="InterPro" id="IPR001433">
    <property type="entry name" value="OxRdtase_FAD/NAD-bd"/>
</dbReference>
<dbReference type="InterPro" id="IPR029039">
    <property type="entry name" value="Flavoprotein-like_sf"/>
</dbReference>
<dbReference type="Gene3D" id="1.20.990.10">
    <property type="entry name" value="NADPH-cytochrome p450 Reductase, Chain A, domain 3"/>
    <property type="match status" value="1"/>
</dbReference>
<evidence type="ECO:0000313" key="17">
    <source>
        <dbReference type="Proteomes" id="UP001648503"/>
    </source>
</evidence>
<feature type="domain" description="FAD-binding FR-type" evidence="15">
    <location>
        <begin position="479"/>
        <end position="733"/>
    </location>
</feature>
<feature type="region of interest" description="Disordered" evidence="13">
    <location>
        <begin position="374"/>
        <end position="398"/>
    </location>
</feature>
<dbReference type="InterPro" id="IPR023173">
    <property type="entry name" value="NADPH_Cyt_P450_Rdtase_alpha"/>
</dbReference>
<keyword evidence="9" id="KW-0560">Oxidoreductase</keyword>
<comment type="cofactor">
    <cofactor evidence="2">
        <name>FAD</name>
        <dbReference type="ChEBI" id="CHEBI:57692"/>
    </cofactor>
</comment>
<evidence type="ECO:0000259" key="15">
    <source>
        <dbReference type="PROSITE" id="PS51384"/>
    </source>
</evidence>
<evidence type="ECO:0000256" key="12">
    <source>
        <dbReference type="ARBA" id="ARBA00040659"/>
    </source>
</evidence>
<keyword evidence="6" id="KW-0949">S-adenosyl-L-methionine</keyword>
<comment type="caution">
    <text evidence="16">The sequence shown here is derived from an EMBL/GenBank/DDBJ whole genome shotgun (WGS) entry which is preliminary data.</text>
</comment>
<evidence type="ECO:0000256" key="2">
    <source>
        <dbReference type="ARBA" id="ARBA00001974"/>
    </source>
</evidence>
<dbReference type="InterPro" id="IPR017927">
    <property type="entry name" value="FAD-bd_FR_type"/>
</dbReference>
<evidence type="ECO:0000256" key="9">
    <source>
        <dbReference type="ARBA" id="ARBA00023002"/>
    </source>
</evidence>
<keyword evidence="10" id="KW-0486">Methionine biosynthesis</keyword>
<dbReference type="InterPro" id="IPR017938">
    <property type="entry name" value="Riboflavin_synthase-like_b-brl"/>
</dbReference>
<evidence type="ECO:0000256" key="3">
    <source>
        <dbReference type="ARBA" id="ARBA00022605"/>
    </source>
</evidence>
<dbReference type="Pfam" id="PF00667">
    <property type="entry name" value="FAD_binding_1"/>
    <property type="match status" value="1"/>
</dbReference>
<dbReference type="InterPro" id="IPR001709">
    <property type="entry name" value="Flavoprot_Pyr_Nucl_cyt_Rdtase"/>
</dbReference>
<dbReference type="Gene3D" id="2.40.30.10">
    <property type="entry name" value="Translation factors"/>
    <property type="match status" value="1"/>
</dbReference>
<dbReference type="Proteomes" id="UP001648503">
    <property type="component" value="Unassembled WGS sequence"/>
</dbReference>
<evidence type="ECO:0000256" key="8">
    <source>
        <dbReference type="ARBA" id="ARBA00022857"/>
    </source>
</evidence>
<feature type="compositionally biased region" description="Low complexity" evidence="13">
    <location>
        <begin position="38"/>
        <end position="63"/>
    </location>
</feature>
<accession>A0ABQ8ESP8</accession>
<evidence type="ECO:0000256" key="7">
    <source>
        <dbReference type="ARBA" id="ARBA00022827"/>
    </source>
</evidence>
<dbReference type="Gene3D" id="3.40.50.80">
    <property type="entry name" value="Nucleotide-binding domain of ferredoxin-NADP reductase (FNR) module"/>
    <property type="match status" value="1"/>
</dbReference>
<dbReference type="EC" id="1.16.1.8" evidence="11"/>
<dbReference type="SUPFAM" id="SSF52218">
    <property type="entry name" value="Flavoproteins"/>
    <property type="match status" value="1"/>
</dbReference>
<dbReference type="SUPFAM" id="SSF63380">
    <property type="entry name" value="Riboflavin synthase domain-like"/>
    <property type="match status" value="1"/>
</dbReference>
<feature type="region of interest" description="Disordered" evidence="13">
    <location>
        <begin position="38"/>
        <end position="77"/>
    </location>
</feature>
<organism evidence="16 17">
    <name type="scientific">Batrachochytrium salamandrivorans</name>
    <dbReference type="NCBI Taxonomy" id="1357716"/>
    <lineage>
        <taxon>Eukaryota</taxon>
        <taxon>Fungi</taxon>
        <taxon>Fungi incertae sedis</taxon>
        <taxon>Chytridiomycota</taxon>
        <taxon>Chytridiomycota incertae sedis</taxon>
        <taxon>Chytridiomycetes</taxon>
        <taxon>Rhizophydiales</taxon>
        <taxon>Rhizophydiales incertae sedis</taxon>
        <taxon>Batrachochytrium</taxon>
    </lineage>
</organism>
<dbReference type="PROSITE" id="PS51384">
    <property type="entry name" value="FAD_FR"/>
    <property type="match status" value="1"/>
</dbReference>
<dbReference type="PANTHER" id="PTHR19384:SF84">
    <property type="entry name" value="METHIONINE SYNTHASE REDUCTASE"/>
    <property type="match status" value="1"/>
</dbReference>
<feature type="compositionally biased region" description="Acidic residues" evidence="13">
    <location>
        <begin position="378"/>
        <end position="388"/>
    </location>
</feature>
<dbReference type="Pfam" id="PF00175">
    <property type="entry name" value="NAD_binding_1"/>
    <property type="match status" value="1"/>
</dbReference>
<comment type="cofactor">
    <cofactor evidence="1">
        <name>FMN</name>
        <dbReference type="ChEBI" id="CHEBI:58210"/>
    </cofactor>
</comment>
<dbReference type="Pfam" id="PF00258">
    <property type="entry name" value="Flavodoxin_1"/>
    <property type="match status" value="1"/>
</dbReference>
<feature type="domain" description="Flavodoxin-like" evidence="14">
    <location>
        <begin position="137"/>
        <end position="286"/>
    </location>
</feature>
<name>A0ABQ8ESP8_9FUNG</name>
<evidence type="ECO:0000313" key="16">
    <source>
        <dbReference type="EMBL" id="KAH6585915.1"/>
    </source>
</evidence>
<dbReference type="Gene3D" id="3.40.50.360">
    <property type="match status" value="1"/>
</dbReference>
<dbReference type="EMBL" id="JAFCIX010000577">
    <property type="protein sequence ID" value="KAH6585915.1"/>
    <property type="molecule type" value="Genomic_DNA"/>
</dbReference>
<keyword evidence="3" id="KW-0028">Amino-acid biosynthesis</keyword>
<dbReference type="InterPro" id="IPR039261">
    <property type="entry name" value="FNR_nucleotide-bd"/>
</dbReference>
<reference evidence="16 17" key="1">
    <citation type="submission" date="2021-02" db="EMBL/GenBank/DDBJ databases">
        <title>Variation within the Batrachochytrium salamandrivorans European outbreak.</title>
        <authorList>
            <person name="Kelly M."/>
            <person name="Pasmans F."/>
            <person name="Shea T.P."/>
            <person name="Munoz J.F."/>
            <person name="Carranza S."/>
            <person name="Cuomo C.A."/>
            <person name="Martel A."/>
        </authorList>
    </citation>
    <scope>NUCLEOTIDE SEQUENCE [LARGE SCALE GENOMIC DNA]</scope>
    <source>
        <strain evidence="16 17">AMFP18/2</strain>
    </source>
</reference>
<gene>
    <name evidence="16" type="ORF">BASA50_000859</name>
</gene>
<proteinExistence type="predicted"/>
<dbReference type="PRINTS" id="PR00371">
    <property type="entry name" value="FPNCR"/>
</dbReference>